<sequence length="1483" mass="162550">MPVQKTDIPKASHAPTGPSEPSSLTQGSASRRNQVYDMLSVGLGVAANVAEGSDVLAPLKAASLTTKSILEVMQSVESNQEDWTNLKRRLKDYMSVVEEQITLFETYPPADRVVDTAISQPLIRYVEYLEVMHDRVVNLQEKRKRSKLGFLKAISKVKIDSGEIRQFNQDIEDQHRQFMGALNLFTALRVQAMERNMAILQLPAVAFIASSVHTTCLQGTRKAVLEAISEWAEDDKSDKSIFWLCDIAGSGKSTVAMSAVEAWTEKGVLGGQFFFSISSSEGSTTEKFCSTIARDLANYIPELATHVAEAVKQTPSLMRASLSDQFQKLVVHPVRHRQRPIILVVDAVDECKSVSQRRELLEVLSAAVQESNNIKIFMTSRPDSVIEAVLGPLSIKAKLADRLHDVSHSDNIDDVAVYVHRSLDGVLPEDKRQRLVEKARGLFIWASTACRILKSETNLDTTEDIYNDLLSVDKMGDIDDVYHLVFRRVDSKSHQTMCRMLAVLLTAFEPLTVDELEGLLKHADARGSVKALMQNLGSVLIMDETINLIQFRHPTLIEYLRRCAIPPASNEDRIYLNVAEAHGQTVSWCFKCLESRTEGLKFNICRIESSFSLNREIQDLDAKVSKFIPRRLRYASSHWSFHFAETNDKWRNTLRSELQQMVQSPYVLYWIEILSLTGGVLRAIAGLRAITRHAGIEETTRSKIHDIRRFMTTFFIPIQDSAPHIYVSALPFTPKKSPIHIEGLKRFKNTLAVTQGVEPMYPGLPTMLRGHEHSVMTVKFSPDGSRIISGSLDKTIRMWDAETGQQLGKPFEGHEDWVLAVEFSPDGSQIVSGSRDQTVRVWDAATGHLLGEPLIGHEGEVSAIAISPDSSYIVSGSSDKTIRLWDAATGKSLGEPLVGHEYAVEAVAFSPDGLRVISGSDDGTIRLWDVDTRKPLGEPIEGHEDAVRAVAFSPDGLLIASGSKDNTIRLWDAKTGQPLGDPFEGHRSSVVAVAFSPDGSRIVSGSWDYTLRLWDVNTGQPLGRPFEGHEEGVYTVAFSPDGSRVISGSNDDTIRLWDAETGQPLGELLESEDDTVNAVQFSRDGSRIVSGSNDGMVRVWDAVTGQLLGEPLFGHLDHVLAVAFSPDGSRIASGGADKSIYLWNVATGDVEELIEGHISGVWAIEFSPDGSQIVSSSGDGTIRLWDAVTGQPLGRPLKGHESSVYAVSFSPDGSRLVSGSADQTIRLWNTKTGQPLGEPLEGHDDTVWAVEFSPNGSQIVSGSSDGTIRLWDAEARKPLGEPLKGHEGAVWDVGFSPDGSKIVSCAEDKGIQLWDATTGQPLGDFLIGHVGSVSAVAFSPDGSRILSGSADNTIRLWNIDTDVEAEESNADTSESNADTSESNADTSESNADTSESEDSGSSGDLGDAPVEIEVPGFEQCLLMPDGWVKSSGNILFWVPPDNRHGLQYQHILTLPTTSSFRATKIDFTRFQCGPSWTSVSVNK</sequence>
<feature type="repeat" description="WD" evidence="3">
    <location>
        <begin position="1112"/>
        <end position="1153"/>
    </location>
</feature>
<feature type="repeat" description="WD" evidence="3">
    <location>
        <begin position="1283"/>
        <end position="1324"/>
    </location>
</feature>
<dbReference type="SUPFAM" id="SSF82171">
    <property type="entry name" value="DPP6 N-terminal domain-like"/>
    <property type="match status" value="1"/>
</dbReference>
<dbReference type="InterPro" id="IPR059179">
    <property type="entry name" value="MLKL-like_MCAfunc"/>
</dbReference>
<feature type="repeat" description="WD" evidence="3">
    <location>
        <begin position="1240"/>
        <end position="1281"/>
    </location>
</feature>
<dbReference type="SUPFAM" id="SSF50978">
    <property type="entry name" value="WD40 repeat-like"/>
    <property type="match status" value="1"/>
</dbReference>
<dbReference type="Gene3D" id="2.130.10.10">
    <property type="entry name" value="YVTN repeat-like/Quinoprotein amine dehydrogenase"/>
    <property type="match status" value="5"/>
</dbReference>
<dbReference type="EMBL" id="CAFZ01000118">
    <property type="protein sequence ID" value="CCA71411.1"/>
    <property type="molecule type" value="Genomic_DNA"/>
</dbReference>
<evidence type="ECO:0000256" key="3">
    <source>
        <dbReference type="PROSITE-ProRule" id="PRU00221"/>
    </source>
</evidence>
<gene>
    <name evidence="6" type="ORF">PIIN_05351</name>
</gene>
<name>G4TJB8_SERID</name>
<feature type="repeat" description="WD" evidence="3">
    <location>
        <begin position="1069"/>
        <end position="1110"/>
    </location>
</feature>
<dbReference type="STRING" id="1109443.G4TJB8"/>
<proteinExistence type="predicted"/>
<organism evidence="6 7">
    <name type="scientific">Serendipita indica (strain DSM 11827)</name>
    <name type="common">Root endophyte fungus</name>
    <name type="synonym">Piriformospora indica</name>
    <dbReference type="NCBI Taxonomy" id="1109443"/>
    <lineage>
        <taxon>Eukaryota</taxon>
        <taxon>Fungi</taxon>
        <taxon>Dikarya</taxon>
        <taxon>Basidiomycota</taxon>
        <taxon>Agaricomycotina</taxon>
        <taxon>Agaricomycetes</taxon>
        <taxon>Sebacinales</taxon>
        <taxon>Serendipitaceae</taxon>
        <taxon>Serendipita</taxon>
    </lineage>
</organism>
<dbReference type="InterPro" id="IPR036322">
    <property type="entry name" value="WD40_repeat_dom_sf"/>
</dbReference>
<dbReference type="CDD" id="cd00200">
    <property type="entry name" value="WD40"/>
    <property type="match status" value="2"/>
</dbReference>
<dbReference type="CDD" id="cd21037">
    <property type="entry name" value="MLKL_NTD"/>
    <property type="match status" value="1"/>
</dbReference>
<feature type="repeat" description="WD" evidence="3">
    <location>
        <begin position="811"/>
        <end position="852"/>
    </location>
</feature>
<dbReference type="InterPro" id="IPR020472">
    <property type="entry name" value="WD40_PAC1"/>
</dbReference>
<dbReference type="InterPro" id="IPR001680">
    <property type="entry name" value="WD40_rpt"/>
</dbReference>
<dbReference type="OrthoDB" id="538223at2759"/>
<keyword evidence="7" id="KW-1185">Reference proteome</keyword>
<reference evidence="6 7" key="1">
    <citation type="journal article" date="2011" name="PLoS Pathog.">
        <title>Endophytic Life Strategies Decoded by Genome and Transcriptome Analyses of the Mutualistic Root Symbiont Piriformospora indica.</title>
        <authorList>
            <person name="Zuccaro A."/>
            <person name="Lahrmann U."/>
            <person name="Guldener U."/>
            <person name="Langen G."/>
            <person name="Pfiffi S."/>
            <person name="Biedenkopf D."/>
            <person name="Wong P."/>
            <person name="Samans B."/>
            <person name="Grimm C."/>
            <person name="Basiewicz M."/>
            <person name="Murat C."/>
            <person name="Martin F."/>
            <person name="Kogel K.H."/>
        </authorList>
    </citation>
    <scope>NUCLEOTIDE SEQUENCE [LARGE SCALE GENOMIC DNA]</scope>
    <source>
        <strain evidence="6 7">DSM 11827</strain>
    </source>
</reference>
<accession>G4TJB8</accession>
<feature type="repeat" description="WD" evidence="3">
    <location>
        <begin position="897"/>
        <end position="938"/>
    </location>
</feature>
<comment type="caution">
    <text evidence="6">The sequence shown here is derived from an EMBL/GenBank/DDBJ whole genome shotgun (WGS) entry which is preliminary data.</text>
</comment>
<dbReference type="InterPro" id="IPR056884">
    <property type="entry name" value="NPHP3-like_N"/>
</dbReference>
<feature type="domain" description="Nephrocystin 3-like N-terminal" evidence="5">
    <location>
        <begin position="227"/>
        <end position="381"/>
    </location>
</feature>
<feature type="repeat" description="WD" evidence="3">
    <location>
        <begin position="1197"/>
        <end position="1238"/>
    </location>
</feature>
<dbReference type="PANTHER" id="PTHR22847">
    <property type="entry name" value="WD40 REPEAT PROTEIN"/>
    <property type="match status" value="1"/>
</dbReference>
<dbReference type="SUPFAM" id="SSF52540">
    <property type="entry name" value="P-loop containing nucleoside triphosphate hydrolases"/>
    <property type="match status" value="1"/>
</dbReference>
<dbReference type="PANTHER" id="PTHR22847:SF637">
    <property type="entry name" value="WD REPEAT DOMAIN 5B"/>
    <property type="match status" value="1"/>
</dbReference>
<dbReference type="Gene3D" id="3.40.50.300">
    <property type="entry name" value="P-loop containing nucleotide triphosphate hydrolases"/>
    <property type="match status" value="1"/>
</dbReference>
<evidence type="ECO:0000313" key="6">
    <source>
        <dbReference type="EMBL" id="CCA71411.1"/>
    </source>
</evidence>
<feature type="repeat" description="WD" evidence="3">
    <location>
        <begin position="1154"/>
        <end position="1195"/>
    </location>
</feature>
<dbReference type="Proteomes" id="UP000007148">
    <property type="component" value="Unassembled WGS sequence"/>
</dbReference>
<feature type="region of interest" description="Disordered" evidence="4">
    <location>
        <begin position="1"/>
        <end position="29"/>
    </location>
</feature>
<dbReference type="PROSITE" id="PS00678">
    <property type="entry name" value="WD_REPEATS_1"/>
    <property type="match status" value="11"/>
</dbReference>
<dbReference type="Pfam" id="PF00400">
    <property type="entry name" value="WD40"/>
    <property type="match status" value="14"/>
</dbReference>
<feature type="repeat" description="WD" evidence="3">
    <location>
        <begin position="940"/>
        <end position="981"/>
    </location>
</feature>
<dbReference type="InParanoid" id="G4TJB8"/>
<evidence type="ECO:0000259" key="5">
    <source>
        <dbReference type="Pfam" id="PF24883"/>
    </source>
</evidence>
<dbReference type="eggNOG" id="KOG4155">
    <property type="taxonomic scope" value="Eukaryota"/>
</dbReference>
<dbReference type="GO" id="GO:1990234">
    <property type="term" value="C:transferase complex"/>
    <property type="evidence" value="ECO:0007669"/>
    <property type="project" value="UniProtKB-ARBA"/>
</dbReference>
<feature type="repeat" description="WD" evidence="3">
    <location>
        <begin position="768"/>
        <end position="809"/>
    </location>
</feature>
<keyword evidence="1 3" id="KW-0853">WD repeat</keyword>
<dbReference type="OMA" id="YRRINTH"/>
<dbReference type="PRINTS" id="PR00320">
    <property type="entry name" value="GPROTEINBRPT"/>
</dbReference>
<dbReference type="InterPro" id="IPR019775">
    <property type="entry name" value="WD40_repeat_CS"/>
</dbReference>
<dbReference type="InterPro" id="IPR015943">
    <property type="entry name" value="WD40/YVTN_repeat-like_dom_sf"/>
</dbReference>
<evidence type="ECO:0000256" key="1">
    <source>
        <dbReference type="ARBA" id="ARBA00022574"/>
    </source>
</evidence>
<feature type="repeat" description="WD" evidence="3">
    <location>
        <begin position="983"/>
        <end position="1024"/>
    </location>
</feature>
<feature type="compositionally biased region" description="Polar residues" evidence="4">
    <location>
        <begin position="19"/>
        <end position="29"/>
    </location>
</feature>
<dbReference type="SMART" id="SM00320">
    <property type="entry name" value="WD40"/>
    <property type="match status" value="14"/>
</dbReference>
<dbReference type="PROSITE" id="PS50294">
    <property type="entry name" value="WD_REPEATS_REGION"/>
    <property type="match status" value="14"/>
</dbReference>
<keyword evidence="2" id="KW-0677">Repeat</keyword>
<dbReference type="PROSITE" id="PS50082">
    <property type="entry name" value="WD_REPEATS_2"/>
    <property type="match status" value="14"/>
</dbReference>
<dbReference type="HOGENOM" id="CLU_000288_6_3_1"/>
<dbReference type="SUPFAM" id="SSF50960">
    <property type="entry name" value="TolB, C-terminal domain"/>
    <property type="match status" value="1"/>
</dbReference>
<evidence type="ECO:0000256" key="2">
    <source>
        <dbReference type="ARBA" id="ARBA00022737"/>
    </source>
</evidence>
<feature type="repeat" description="WD" evidence="3">
    <location>
        <begin position="1326"/>
        <end position="1367"/>
    </location>
</feature>
<protein>
    <submittedName>
        <fullName evidence="6">Related to WD40-repeat protein (Notchless protein)</fullName>
    </submittedName>
</protein>
<evidence type="ECO:0000313" key="7">
    <source>
        <dbReference type="Proteomes" id="UP000007148"/>
    </source>
</evidence>
<feature type="region of interest" description="Disordered" evidence="4">
    <location>
        <begin position="1365"/>
        <end position="1409"/>
    </location>
</feature>
<dbReference type="GO" id="GO:0005634">
    <property type="term" value="C:nucleus"/>
    <property type="evidence" value="ECO:0007669"/>
    <property type="project" value="TreeGrafter"/>
</dbReference>
<dbReference type="InterPro" id="IPR027417">
    <property type="entry name" value="P-loop_NTPase"/>
</dbReference>
<feature type="repeat" description="WD" evidence="3">
    <location>
        <begin position="854"/>
        <end position="895"/>
    </location>
</feature>
<feature type="compositionally biased region" description="Polar residues" evidence="4">
    <location>
        <begin position="1370"/>
        <end position="1393"/>
    </location>
</feature>
<feature type="repeat" description="WD" evidence="3">
    <location>
        <begin position="1026"/>
        <end position="1067"/>
    </location>
</feature>
<dbReference type="Pfam" id="PF24883">
    <property type="entry name" value="NPHP3_N"/>
    <property type="match status" value="1"/>
</dbReference>
<evidence type="ECO:0000256" key="4">
    <source>
        <dbReference type="SAM" id="MobiDB-lite"/>
    </source>
</evidence>